<dbReference type="RefSeq" id="WP_115793052.1">
    <property type="nucleotide sequence ID" value="NZ_QSLN01000013.1"/>
</dbReference>
<keyword evidence="3" id="KW-0547">Nucleotide-binding</keyword>
<feature type="domain" description="ABC transporter" evidence="2">
    <location>
        <begin position="1"/>
        <end position="193"/>
    </location>
</feature>
<dbReference type="InterPro" id="IPR050153">
    <property type="entry name" value="Metal_Ion_Import_ABC"/>
</dbReference>
<accession>A0A3D8P1X1</accession>
<dbReference type="Proteomes" id="UP000256329">
    <property type="component" value="Unassembled WGS sequence"/>
</dbReference>
<name>A0A3D8P1X1_9THEO</name>
<gene>
    <name evidence="3" type="ORF">DXX99_08405</name>
</gene>
<reference evidence="3 4" key="1">
    <citation type="submission" date="2018-08" db="EMBL/GenBank/DDBJ databases">
        <title>Form III RuBisCO-mediated autotrophy in Thermodesulfobium bacteria.</title>
        <authorList>
            <person name="Toshchakov S.V."/>
            <person name="Kublanov I.V."/>
            <person name="Frolov E."/>
            <person name="Bonch-Osmolovskaya E.A."/>
            <person name="Tourova T.P."/>
            <person name="Chernych N.A."/>
            <person name="Lebedinsky A.V."/>
        </authorList>
    </citation>
    <scope>NUCLEOTIDE SEQUENCE [LARGE SCALE GENOMIC DNA]</scope>
    <source>
        <strain evidence="3 4">SR</strain>
    </source>
</reference>
<dbReference type="Pfam" id="PF00005">
    <property type="entry name" value="ABC_tran"/>
    <property type="match status" value="1"/>
</dbReference>
<dbReference type="PROSITE" id="PS50893">
    <property type="entry name" value="ABC_TRANSPORTER_2"/>
    <property type="match status" value="1"/>
</dbReference>
<protein>
    <submittedName>
        <fullName evidence="3">Metal ABC transporter ATP-binding protein</fullName>
    </submittedName>
</protein>
<evidence type="ECO:0000313" key="3">
    <source>
        <dbReference type="EMBL" id="RDV82064.1"/>
    </source>
</evidence>
<dbReference type="InterPro" id="IPR027417">
    <property type="entry name" value="P-loop_NTPase"/>
</dbReference>
<dbReference type="GO" id="GO:0005524">
    <property type="term" value="F:ATP binding"/>
    <property type="evidence" value="ECO:0007669"/>
    <property type="project" value="UniProtKB-KW"/>
</dbReference>
<dbReference type="PANTHER" id="PTHR42734">
    <property type="entry name" value="METAL TRANSPORT SYSTEM ATP-BINDING PROTEIN TM_0124-RELATED"/>
    <property type="match status" value="1"/>
</dbReference>
<dbReference type="SUPFAM" id="SSF52540">
    <property type="entry name" value="P-loop containing nucleoside triphosphate hydrolases"/>
    <property type="match status" value="1"/>
</dbReference>
<keyword evidence="4" id="KW-1185">Reference proteome</keyword>
<keyword evidence="3" id="KW-0067">ATP-binding</keyword>
<dbReference type="PROSITE" id="PS00211">
    <property type="entry name" value="ABC_TRANSPORTER_1"/>
    <property type="match status" value="1"/>
</dbReference>
<sequence length="193" mass="22115">MINGLARILHGEVKVLGHRVEKRFPSWLRRRVGYVPQIQNIDPRMPISAREVVMIGRYGKLGLLRRPGRRDWQVVDHMLELVGMTPLASRPIGHLSGGEQQRVAIARALAQEPEILLLDEPTTALDRRARESLVELIRQIHHAYRLTTLVVTHEIEVAKKLCDRVVLMREGLVWGEGPPEETLREEVLDRLFA</sequence>
<dbReference type="Gene3D" id="3.40.50.300">
    <property type="entry name" value="P-loop containing nucleotide triphosphate hydrolases"/>
    <property type="match status" value="1"/>
</dbReference>
<evidence type="ECO:0000313" key="4">
    <source>
        <dbReference type="Proteomes" id="UP000256329"/>
    </source>
</evidence>
<dbReference type="GO" id="GO:0016887">
    <property type="term" value="F:ATP hydrolysis activity"/>
    <property type="evidence" value="ECO:0007669"/>
    <property type="project" value="InterPro"/>
</dbReference>
<dbReference type="InterPro" id="IPR003439">
    <property type="entry name" value="ABC_transporter-like_ATP-bd"/>
</dbReference>
<dbReference type="AlphaFoldDB" id="A0A3D8P1X1"/>
<organism evidence="3 4">
    <name type="scientific">Ammonifex thiophilus</name>
    <dbReference type="NCBI Taxonomy" id="444093"/>
    <lineage>
        <taxon>Bacteria</taxon>
        <taxon>Bacillati</taxon>
        <taxon>Bacillota</taxon>
        <taxon>Clostridia</taxon>
        <taxon>Thermoanaerobacterales</taxon>
        <taxon>Thermoanaerobacteraceae</taxon>
        <taxon>Ammonifex</taxon>
    </lineage>
</organism>
<dbReference type="EMBL" id="QSLN01000013">
    <property type="protein sequence ID" value="RDV82064.1"/>
    <property type="molecule type" value="Genomic_DNA"/>
</dbReference>
<proteinExistence type="predicted"/>
<evidence type="ECO:0000259" key="2">
    <source>
        <dbReference type="PROSITE" id="PS50893"/>
    </source>
</evidence>
<keyword evidence="1" id="KW-0813">Transport</keyword>
<evidence type="ECO:0000256" key="1">
    <source>
        <dbReference type="ARBA" id="ARBA00022448"/>
    </source>
</evidence>
<comment type="caution">
    <text evidence="3">The sequence shown here is derived from an EMBL/GenBank/DDBJ whole genome shotgun (WGS) entry which is preliminary data.</text>
</comment>
<dbReference type="InterPro" id="IPR017871">
    <property type="entry name" value="ABC_transporter-like_CS"/>
</dbReference>